<dbReference type="GO" id="GO:0055085">
    <property type="term" value="P:transmembrane transport"/>
    <property type="evidence" value="ECO:0007669"/>
    <property type="project" value="InterPro"/>
</dbReference>
<evidence type="ECO:0000256" key="2">
    <source>
        <dbReference type="ARBA" id="ARBA00022448"/>
    </source>
</evidence>
<evidence type="ECO:0000256" key="1">
    <source>
        <dbReference type="ARBA" id="ARBA00009023"/>
    </source>
</evidence>
<proteinExistence type="inferred from homology"/>
<dbReference type="EMBL" id="AP021874">
    <property type="protein sequence ID" value="BBO69065.1"/>
    <property type="molecule type" value="Genomic_DNA"/>
</dbReference>
<keyword evidence="3" id="KW-0732">Signal</keyword>
<dbReference type="NCBIfam" id="TIGR00787">
    <property type="entry name" value="dctP"/>
    <property type="match status" value="1"/>
</dbReference>
<protein>
    <submittedName>
        <fullName evidence="4">C4-dicarboxylate ABC transporter</fullName>
    </submittedName>
</protein>
<dbReference type="Proteomes" id="UP000427906">
    <property type="component" value="Chromosome"/>
</dbReference>
<evidence type="ECO:0000313" key="4">
    <source>
        <dbReference type="EMBL" id="BBO69065.1"/>
    </source>
</evidence>
<dbReference type="NCBIfam" id="NF037995">
    <property type="entry name" value="TRAP_S1"/>
    <property type="match status" value="1"/>
</dbReference>
<evidence type="ECO:0000256" key="3">
    <source>
        <dbReference type="ARBA" id="ARBA00022729"/>
    </source>
</evidence>
<dbReference type="InterPro" id="IPR004682">
    <property type="entry name" value="TRAP_DctP"/>
</dbReference>
<dbReference type="InterPro" id="IPR018389">
    <property type="entry name" value="DctP_fam"/>
</dbReference>
<accession>A0A5K7YKY3</accession>
<dbReference type="KEGG" id="dalk:DSCA_29950"/>
<dbReference type="PANTHER" id="PTHR33376">
    <property type="match status" value="1"/>
</dbReference>
<dbReference type="OrthoDB" id="8690069at2"/>
<dbReference type="AlphaFoldDB" id="A0A5K7YKY3"/>
<evidence type="ECO:0000313" key="5">
    <source>
        <dbReference type="Proteomes" id="UP000427906"/>
    </source>
</evidence>
<keyword evidence="5" id="KW-1185">Reference proteome</keyword>
<dbReference type="PIRSF" id="PIRSF006470">
    <property type="entry name" value="DctB"/>
    <property type="match status" value="1"/>
</dbReference>
<dbReference type="GO" id="GO:0030288">
    <property type="term" value="C:outer membrane-bounded periplasmic space"/>
    <property type="evidence" value="ECO:0007669"/>
    <property type="project" value="InterPro"/>
</dbReference>
<dbReference type="Gene3D" id="3.40.190.170">
    <property type="entry name" value="Bacterial extracellular solute-binding protein, family 7"/>
    <property type="match status" value="1"/>
</dbReference>
<name>A0A5K7YKY3_9BACT</name>
<comment type="similarity">
    <text evidence="1">Belongs to the bacterial solute-binding protein 7 family.</text>
</comment>
<reference evidence="4 5" key="1">
    <citation type="submission" date="2019-11" db="EMBL/GenBank/DDBJ databases">
        <title>Comparative genomics of hydrocarbon-degrading Desulfosarcina strains.</title>
        <authorList>
            <person name="Watanabe M."/>
            <person name="Kojima H."/>
            <person name="Fukui M."/>
        </authorList>
    </citation>
    <scope>NUCLEOTIDE SEQUENCE [LARGE SCALE GENOMIC DNA]</scope>
    <source>
        <strain evidence="4 5">PL12</strain>
    </source>
</reference>
<organism evidence="4 5">
    <name type="scientific">Desulfosarcina alkanivorans</name>
    <dbReference type="NCBI Taxonomy" id="571177"/>
    <lineage>
        <taxon>Bacteria</taxon>
        <taxon>Pseudomonadati</taxon>
        <taxon>Thermodesulfobacteriota</taxon>
        <taxon>Desulfobacteria</taxon>
        <taxon>Desulfobacterales</taxon>
        <taxon>Desulfosarcinaceae</taxon>
        <taxon>Desulfosarcina</taxon>
    </lineage>
</organism>
<dbReference type="InterPro" id="IPR038404">
    <property type="entry name" value="TRAP_DctP_sf"/>
</dbReference>
<gene>
    <name evidence="4" type="ORF">DSCA_29950</name>
</gene>
<keyword evidence="2" id="KW-0813">Transport</keyword>
<sequence>MNRNRIFGSAVFVVFIAAAFLIFGSQAAFAKEKVIKMTLAHADVADATQNVHAAAVAFKNYVEKESQGKIQVAVSPGAALGNTASLQEMTMSGEIEAATSQTEGTIAIVYPNIQAMTVPYLFQSVDQALDVFRGAYGQGLFEDMRRQTGLRVIGLWDNGGFRNFTNNKRPVHSPADMAGLSIRTMDIPAHMELVRSLGAKPTPISWAEVYTSLQTGVVDGQENSIPIVILGSLQEVQKYMILDHHVYTQQHLMVNDAWFQTLSPAHQQIILRGGEKAGLAGERAARVYREIGKSIIGKKMEIYTPTQDELAQFKAAAQAPVLKFIREKGVSDPKWVDGILTAADEALVGLGYAKK</sequence>
<dbReference type="PANTHER" id="PTHR33376:SF7">
    <property type="entry name" value="C4-DICARBOXYLATE-BINDING PROTEIN DCTB"/>
    <property type="match status" value="1"/>
</dbReference>
<dbReference type="Pfam" id="PF03480">
    <property type="entry name" value="DctP"/>
    <property type="match status" value="1"/>
</dbReference>